<gene>
    <name evidence="1" type="ORF">QEZ40_000507</name>
</gene>
<dbReference type="EMBL" id="JASITI010000010">
    <property type="protein sequence ID" value="MDK9496165.1"/>
    <property type="molecule type" value="Genomic_DNA"/>
</dbReference>
<evidence type="ECO:0000313" key="2">
    <source>
        <dbReference type="Proteomes" id="UP001223390"/>
    </source>
</evidence>
<name>A0ABT7GRF3_9ACTN</name>
<dbReference type="Proteomes" id="UP001223390">
    <property type="component" value="Unassembled WGS sequence"/>
</dbReference>
<sequence length="102" mass="11331">MAAVHFWTWNFLIPPVQPGASRTLYFGPWDDIDKTALSVTAYLDNGPLSHPSDAVTVEEFTTKPAYAPHGVPTHEHRFTVRLRNTGTNAWGDVNIALGQITR</sequence>
<protein>
    <submittedName>
        <fullName evidence="1">Uncharacterized protein</fullName>
    </submittedName>
</protein>
<keyword evidence="2" id="KW-1185">Reference proteome</keyword>
<dbReference type="RefSeq" id="WP_285341712.1">
    <property type="nucleotide sequence ID" value="NZ_JASITI010000010.1"/>
</dbReference>
<accession>A0ABT7GRF3</accession>
<reference evidence="1 2" key="1">
    <citation type="submission" date="2023-05" db="EMBL/GenBank/DDBJ databases">
        <title>Sequencing and Assembly of Streptomyces sp. NP73.</title>
        <authorList>
            <person name="Konwar A.N."/>
            <person name="Saikia K."/>
            <person name="Thakur D."/>
        </authorList>
    </citation>
    <scope>NUCLEOTIDE SEQUENCE [LARGE SCALE GENOMIC DNA]</scope>
    <source>
        <strain evidence="1 2">NP73</strain>
    </source>
</reference>
<comment type="caution">
    <text evidence="1">The sequence shown here is derived from an EMBL/GenBank/DDBJ whole genome shotgun (WGS) entry which is preliminary data.</text>
</comment>
<evidence type="ECO:0000313" key="1">
    <source>
        <dbReference type="EMBL" id="MDK9496165.1"/>
    </source>
</evidence>
<organism evidence="1 2">
    <name type="scientific">Streptomyces katrae</name>
    <dbReference type="NCBI Taxonomy" id="68223"/>
    <lineage>
        <taxon>Bacteria</taxon>
        <taxon>Bacillati</taxon>
        <taxon>Actinomycetota</taxon>
        <taxon>Actinomycetes</taxon>
        <taxon>Kitasatosporales</taxon>
        <taxon>Streptomycetaceae</taxon>
        <taxon>Streptomyces</taxon>
    </lineage>
</organism>
<proteinExistence type="predicted"/>